<dbReference type="OrthoDB" id="5432776at2"/>
<name>A0A1M5W7E7_9BACT</name>
<dbReference type="AlphaFoldDB" id="A0A1M5W7E7"/>
<feature type="compositionally biased region" description="Basic and acidic residues" evidence="1">
    <location>
        <begin position="79"/>
        <end position="100"/>
    </location>
</feature>
<dbReference type="STRING" id="1121409.SAMN02745124_02126"/>
<dbReference type="InterPro" id="IPR025234">
    <property type="entry name" value="YjzH-like"/>
</dbReference>
<sequence>MTRWGYKTVLFEMKKEGLLGGVFLDETEIEQELNEFGRSGWELVSLLEMQDGIIAFFKQPLGQRAVVVDDAPEVVEPSFSKERVSDLPEDRTVRRTDSSRDSSAGELQQRPERSSSGAADDNVIGAIKIE</sequence>
<feature type="region of interest" description="Disordered" evidence="1">
    <location>
        <begin position="78"/>
        <end position="130"/>
    </location>
</feature>
<evidence type="ECO:0000256" key="1">
    <source>
        <dbReference type="SAM" id="MobiDB-lite"/>
    </source>
</evidence>
<protein>
    <recommendedName>
        <fullName evidence="4">DUF4177 domain-containing protein</fullName>
    </recommendedName>
</protein>
<organism evidence="2 3">
    <name type="scientific">Desulfofustis glycolicus DSM 9705</name>
    <dbReference type="NCBI Taxonomy" id="1121409"/>
    <lineage>
        <taxon>Bacteria</taxon>
        <taxon>Pseudomonadati</taxon>
        <taxon>Thermodesulfobacteriota</taxon>
        <taxon>Desulfobulbia</taxon>
        <taxon>Desulfobulbales</taxon>
        <taxon>Desulfocapsaceae</taxon>
        <taxon>Desulfofustis</taxon>
    </lineage>
</organism>
<evidence type="ECO:0000313" key="2">
    <source>
        <dbReference type="EMBL" id="SHH83400.1"/>
    </source>
</evidence>
<dbReference type="EMBL" id="FQXS01000011">
    <property type="protein sequence ID" value="SHH83400.1"/>
    <property type="molecule type" value="Genomic_DNA"/>
</dbReference>
<evidence type="ECO:0008006" key="4">
    <source>
        <dbReference type="Google" id="ProtNLM"/>
    </source>
</evidence>
<dbReference type="Proteomes" id="UP000184139">
    <property type="component" value="Unassembled WGS sequence"/>
</dbReference>
<reference evidence="2 3" key="1">
    <citation type="submission" date="2016-11" db="EMBL/GenBank/DDBJ databases">
        <authorList>
            <person name="Jaros S."/>
            <person name="Januszkiewicz K."/>
            <person name="Wedrychowicz H."/>
        </authorList>
    </citation>
    <scope>NUCLEOTIDE SEQUENCE [LARGE SCALE GENOMIC DNA]</scope>
    <source>
        <strain evidence="2 3">DSM 9705</strain>
    </source>
</reference>
<gene>
    <name evidence="2" type="ORF">SAMN02745124_02126</name>
</gene>
<proteinExistence type="predicted"/>
<evidence type="ECO:0000313" key="3">
    <source>
        <dbReference type="Proteomes" id="UP000184139"/>
    </source>
</evidence>
<keyword evidence="3" id="KW-1185">Reference proteome</keyword>
<accession>A0A1M5W7E7</accession>
<dbReference type="Pfam" id="PF13783">
    <property type="entry name" value="DUF4177"/>
    <property type="match status" value="1"/>
</dbReference>
<dbReference type="RefSeq" id="WP_073375863.1">
    <property type="nucleotide sequence ID" value="NZ_FQXS01000011.1"/>
</dbReference>